<evidence type="ECO:0000256" key="1">
    <source>
        <dbReference type="SAM" id="MobiDB-lite"/>
    </source>
</evidence>
<dbReference type="RefSeq" id="WP_202344929.1">
    <property type="nucleotide sequence ID" value="NZ_BAAAPI010000003.1"/>
</dbReference>
<comment type="caution">
    <text evidence="4">The sequence shown here is derived from an EMBL/GenBank/DDBJ whole genome shotgun (WGS) entry which is preliminary data.</text>
</comment>
<protein>
    <submittedName>
        <fullName evidence="4">DUF4282 domain-containing protein</fullName>
    </submittedName>
</protein>
<accession>A0ABS1SGF7</accession>
<feature type="compositionally biased region" description="Pro residues" evidence="1">
    <location>
        <begin position="55"/>
        <end position="65"/>
    </location>
</feature>
<organism evidence="4 5">
    <name type="scientific">Leucobacter chromiireducens subsp. solipictus</name>
    <dbReference type="NCBI Taxonomy" id="398235"/>
    <lineage>
        <taxon>Bacteria</taxon>
        <taxon>Bacillati</taxon>
        <taxon>Actinomycetota</taxon>
        <taxon>Actinomycetes</taxon>
        <taxon>Micrococcales</taxon>
        <taxon>Microbacteriaceae</taxon>
        <taxon>Leucobacter</taxon>
    </lineage>
</organism>
<keyword evidence="5" id="KW-1185">Reference proteome</keyword>
<evidence type="ECO:0000313" key="5">
    <source>
        <dbReference type="Proteomes" id="UP001645859"/>
    </source>
</evidence>
<dbReference type="Proteomes" id="UP001645859">
    <property type="component" value="Unassembled WGS sequence"/>
</dbReference>
<dbReference type="Pfam" id="PF14110">
    <property type="entry name" value="DUF4282"/>
    <property type="match status" value="1"/>
</dbReference>
<gene>
    <name evidence="4" type="ORF">D3230_10140</name>
</gene>
<dbReference type="Pfam" id="PF10708">
    <property type="entry name" value="DUF2510"/>
    <property type="match status" value="1"/>
</dbReference>
<feature type="transmembrane region" description="Helical" evidence="2">
    <location>
        <begin position="165"/>
        <end position="189"/>
    </location>
</feature>
<keyword evidence="2" id="KW-0472">Membrane</keyword>
<keyword evidence="2" id="KW-1133">Transmembrane helix</keyword>
<name>A0ABS1SGF7_9MICO</name>
<keyword evidence="2" id="KW-0812">Transmembrane</keyword>
<reference evidence="4 5" key="1">
    <citation type="submission" date="2018-09" db="EMBL/GenBank/DDBJ databases">
        <title>Comparative genomics of Leucobacter spp.</title>
        <authorList>
            <person name="Reis A.C."/>
            <person name="Kolvenbach B.A."/>
            <person name="Corvini P.F.X."/>
            <person name="Nunes O.C."/>
        </authorList>
    </citation>
    <scope>NUCLEOTIDE SEQUENCE [LARGE SCALE GENOMIC DNA]</scope>
    <source>
        <strain evidence="4 5">TAN 31504</strain>
    </source>
</reference>
<dbReference type="InterPro" id="IPR025557">
    <property type="entry name" value="DUF4282"/>
</dbReference>
<dbReference type="EMBL" id="QYAC01000005">
    <property type="protein sequence ID" value="MBL3679644.1"/>
    <property type="molecule type" value="Genomic_DNA"/>
</dbReference>
<evidence type="ECO:0000259" key="3">
    <source>
        <dbReference type="Pfam" id="PF10708"/>
    </source>
</evidence>
<evidence type="ECO:0000313" key="4">
    <source>
        <dbReference type="EMBL" id="MBL3679644.1"/>
    </source>
</evidence>
<dbReference type="InterPro" id="IPR018929">
    <property type="entry name" value="DUF2510"/>
</dbReference>
<feature type="domain" description="DUF2510" evidence="3">
    <location>
        <begin position="11"/>
        <end position="42"/>
    </location>
</feature>
<feature type="region of interest" description="Disordered" evidence="1">
    <location>
        <begin position="1"/>
        <end position="101"/>
    </location>
</feature>
<sequence>MTEHPNNLPPAGWHPDPTHSEQLRYWDGTTWTEKVRPVAPEVAGDTPARGNAPQQPAPTPSPSPAPQGSGAGLPPAPPESVASVRGSIPPASMRPQVAPPRPSREAGFFRSLFDLSFASDRVVTVSFARLIYLLVSIFSVLWWIVGAIILFTIGGQSSDLEFFQVLGVLQLVLGPIGVLLTVLFCRVTLEVTIALIRTSQHTAKLVHLTETSGGAQCSTPEVKA</sequence>
<proteinExistence type="predicted"/>
<feature type="transmembrane region" description="Helical" evidence="2">
    <location>
        <begin position="130"/>
        <end position="153"/>
    </location>
</feature>
<evidence type="ECO:0000256" key="2">
    <source>
        <dbReference type="SAM" id="Phobius"/>
    </source>
</evidence>